<protein>
    <recommendedName>
        <fullName evidence="5">PNPLA domain-containing protein</fullName>
    </recommendedName>
</protein>
<proteinExistence type="predicted"/>
<dbReference type="SUPFAM" id="SSF52151">
    <property type="entry name" value="FabD/lysophospholipase-like"/>
    <property type="match status" value="1"/>
</dbReference>
<dbReference type="GO" id="GO:0016787">
    <property type="term" value="F:hydrolase activity"/>
    <property type="evidence" value="ECO:0007669"/>
    <property type="project" value="UniProtKB-UniRule"/>
</dbReference>
<dbReference type="Proteomes" id="UP000289794">
    <property type="component" value="Chromosome"/>
</dbReference>
<evidence type="ECO:0000256" key="2">
    <source>
        <dbReference type="ARBA" id="ARBA00022963"/>
    </source>
</evidence>
<dbReference type="PANTHER" id="PTHR14226:SF57">
    <property type="entry name" value="BLR7027 PROTEIN"/>
    <property type="match status" value="1"/>
</dbReference>
<dbReference type="InterPro" id="IPR002641">
    <property type="entry name" value="PNPLA_dom"/>
</dbReference>
<dbReference type="Pfam" id="PF01734">
    <property type="entry name" value="Patatin"/>
    <property type="match status" value="1"/>
</dbReference>
<evidence type="ECO:0000256" key="1">
    <source>
        <dbReference type="ARBA" id="ARBA00022801"/>
    </source>
</evidence>
<sequence>MKPIIDLTKEYGLVLEGGGAKGAYQIGAWKAMREAGVKIKGIAGTSVGALNGALICMDDLTNAEKVWENISYSSIMSVEDEKMELLFHQKKLDVDMLKEVFDFMKEGGIDVTPLKELIAECIDEEKIIHSPVNLYILTFNVDEKKEMDIDVKQCKPELIKDFLLASAYIFPLFKNERLHGKRYIDGGAINNVPLGSLVDRGYENIIMVRIFGIGREKKVKIPDGTTIYTVAPKVSLGSIIDFDRRKSRRHMKLGYYDTMRMIYGLKGKIYYIDESEEECYYLKQLTDLDDLVYEYLMDTYQLPREPKLFLRNMTEVILPVLAEEMKLSKDWDYRELYLALLEATAKLCRVSKYRIYTLTQLQEAVFGKLYRLHGMDIPAFVQVISRDVLI</sequence>
<evidence type="ECO:0000256" key="4">
    <source>
        <dbReference type="PROSITE-ProRule" id="PRU01161"/>
    </source>
</evidence>
<evidence type="ECO:0000313" key="7">
    <source>
        <dbReference type="Proteomes" id="UP000289794"/>
    </source>
</evidence>
<dbReference type="PROSITE" id="PS51635">
    <property type="entry name" value="PNPLA"/>
    <property type="match status" value="1"/>
</dbReference>
<reference evidence="6 7" key="1">
    <citation type="submission" date="2019-01" db="EMBL/GenBank/DDBJ databases">
        <title>PMF-metabolizing Aryl O-demethylase.</title>
        <authorList>
            <person name="Kim M."/>
        </authorList>
    </citation>
    <scope>NUCLEOTIDE SEQUENCE [LARGE SCALE GENOMIC DNA]</scope>
    <source>
        <strain evidence="6 7">PMF1</strain>
    </source>
</reference>
<feature type="active site" description="Nucleophile" evidence="4">
    <location>
        <position position="46"/>
    </location>
</feature>
<dbReference type="KEGG" id="bpro:PMF13cell1_00574"/>
<feature type="short sequence motif" description="GXGXXG" evidence="4">
    <location>
        <begin position="17"/>
        <end position="22"/>
    </location>
</feature>
<dbReference type="PANTHER" id="PTHR14226">
    <property type="entry name" value="NEUROPATHY TARGET ESTERASE/SWISS CHEESE D.MELANOGASTER"/>
    <property type="match status" value="1"/>
</dbReference>
<gene>
    <name evidence="6" type="ORF">PMF13cell1_00574</name>
</gene>
<dbReference type="CDD" id="cd07209">
    <property type="entry name" value="Pat_hypo_Ecoli_Z1214_like"/>
    <property type="match status" value="1"/>
</dbReference>
<name>A0A4P6LVH3_9FIRM</name>
<evidence type="ECO:0000256" key="3">
    <source>
        <dbReference type="ARBA" id="ARBA00023098"/>
    </source>
</evidence>
<organism evidence="6 7">
    <name type="scientific">Blautia producta</name>
    <dbReference type="NCBI Taxonomy" id="33035"/>
    <lineage>
        <taxon>Bacteria</taxon>
        <taxon>Bacillati</taxon>
        <taxon>Bacillota</taxon>
        <taxon>Clostridia</taxon>
        <taxon>Lachnospirales</taxon>
        <taxon>Lachnospiraceae</taxon>
        <taxon>Blautia</taxon>
    </lineage>
</organism>
<feature type="active site" description="Proton acceptor" evidence="4">
    <location>
        <position position="185"/>
    </location>
</feature>
<evidence type="ECO:0000313" key="6">
    <source>
        <dbReference type="EMBL" id="QBE95073.1"/>
    </source>
</evidence>
<accession>A0A4P6LVH3</accession>
<feature type="domain" description="PNPLA" evidence="5">
    <location>
        <begin position="13"/>
        <end position="198"/>
    </location>
</feature>
<dbReference type="GO" id="GO:0016042">
    <property type="term" value="P:lipid catabolic process"/>
    <property type="evidence" value="ECO:0007669"/>
    <property type="project" value="UniProtKB-UniRule"/>
</dbReference>
<feature type="short sequence motif" description="DGA/G" evidence="4">
    <location>
        <begin position="185"/>
        <end position="187"/>
    </location>
</feature>
<evidence type="ECO:0000259" key="5">
    <source>
        <dbReference type="PROSITE" id="PS51635"/>
    </source>
</evidence>
<dbReference type="InterPro" id="IPR050301">
    <property type="entry name" value="NTE"/>
</dbReference>
<keyword evidence="2 4" id="KW-0442">Lipid degradation</keyword>
<dbReference type="EMBL" id="CP035945">
    <property type="protein sequence ID" value="QBE95073.1"/>
    <property type="molecule type" value="Genomic_DNA"/>
</dbReference>
<dbReference type="RefSeq" id="WP_029470894.1">
    <property type="nucleotide sequence ID" value="NZ_AP031439.1"/>
</dbReference>
<dbReference type="InterPro" id="IPR016035">
    <property type="entry name" value="Acyl_Trfase/lysoPLipase"/>
</dbReference>
<keyword evidence="3 4" id="KW-0443">Lipid metabolism</keyword>
<feature type="short sequence motif" description="GXSXG" evidence="4">
    <location>
        <begin position="44"/>
        <end position="48"/>
    </location>
</feature>
<dbReference type="AlphaFoldDB" id="A0A4P6LVH3"/>
<dbReference type="Gene3D" id="3.40.1090.10">
    <property type="entry name" value="Cytosolic phospholipase A2 catalytic domain"/>
    <property type="match status" value="2"/>
</dbReference>
<keyword evidence="1 4" id="KW-0378">Hydrolase</keyword>